<keyword evidence="2" id="KW-1185">Reference proteome</keyword>
<dbReference type="Proteomes" id="UP000276133">
    <property type="component" value="Unassembled WGS sequence"/>
</dbReference>
<proteinExistence type="predicted"/>
<gene>
    <name evidence="1" type="ORF">BpHYR1_035935</name>
</gene>
<evidence type="ECO:0000313" key="2">
    <source>
        <dbReference type="Proteomes" id="UP000276133"/>
    </source>
</evidence>
<dbReference type="EMBL" id="REGN01005278">
    <property type="protein sequence ID" value="RNA14008.1"/>
    <property type="molecule type" value="Genomic_DNA"/>
</dbReference>
<organism evidence="1 2">
    <name type="scientific">Brachionus plicatilis</name>
    <name type="common">Marine rotifer</name>
    <name type="synonym">Brachionus muelleri</name>
    <dbReference type="NCBI Taxonomy" id="10195"/>
    <lineage>
        <taxon>Eukaryota</taxon>
        <taxon>Metazoa</taxon>
        <taxon>Spiralia</taxon>
        <taxon>Gnathifera</taxon>
        <taxon>Rotifera</taxon>
        <taxon>Eurotatoria</taxon>
        <taxon>Monogononta</taxon>
        <taxon>Pseudotrocha</taxon>
        <taxon>Ploima</taxon>
        <taxon>Brachionidae</taxon>
        <taxon>Brachionus</taxon>
    </lineage>
</organism>
<evidence type="ECO:0000313" key="1">
    <source>
        <dbReference type="EMBL" id="RNA14008.1"/>
    </source>
</evidence>
<comment type="caution">
    <text evidence="1">The sequence shown here is derived from an EMBL/GenBank/DDBJ whole genome shotgun (WGS) entry which is preliminary data.</text>
</comment>
<dbReference type="AlphaFoldDB" id="A0A3M7QSQ3"/>
<accession>A0A3M7QSQ3</accession>
<reference evidence="1 2" key="1">
    <citation type="journal article" date="2018" name="Sci. Rep.">
        <title>Genomic signatures of local adaptation to the degree of environmental predictability in rotifers.</title>
        <authorList>
            <person name="Franch-Gras L."/>
            <person name="Hahn C."/>
            <person name="Garcia-Roger E.M."/>
            <person name="Carmona M.J."/>
            <person name="Serra M."/>
            <person name="Gomez A."/>
        </authorList>
    </citation>
    <scope>NUCLEOTIDE SEQUENCE [LARGE SCALE GENOMIC DNA]</scope>
    <source>
        <strain evidence="1">HYR1</strain>
    </source>
</reference>
<protein>
    <submittedName>
        <fullName evidence="1">Uncharacterized protein</fullName>
    </submittedName>
</protein>
<name>A0A3M7QSQ3_BRAPC</name>
<sequence length="74" mass="8811">MRQCDIQFQSFHLTFTEQISQGCNYLNFLDIFQSLANLIFKGSMLLLNNWDSKRCIYIFYKCTVNKRNSLKKTS</sequence>